<dbReference type="AlphaFoldDB" id="A0ABD2YAN5"/>
<accession>A0ABD2YAN5</accession>
<organism evidence="1 2">
    <name type="scientific">Cinchona calisaya</name>
    <dbReference type="NCBI Taxonomy" id="153742"/>
    <lineage>
        <taxon>Eukaryota</taxon>
        <taxon>Viridiplantae</taxon>
        <taxon>Streptophyta</taxon>
        <taxon>Embryophyta</taxon>
        <taxon>Tracheophyta</taxon>
        <taxon>Spermatophyta</taxon>
        <taxon>Magnoliopsida</taxon>
        <taxon>eudicotyledons</taxon>
        <taxon>Gunneridae</taxon>
        <taxon>Pentapetalae</taxon>
        <taxon>asterids</taxon>
        <taxon>lamiids</taxon>
        <taxon>Gentianales</taxon>
        <taxon>Rubiaceae</taxon>
        <taxon>Cinchonoideae</taxon>
        <taxon>Cinchoneae</taxon>
        <taxon>Cinchona</taxon>
    </lineage>
</organism>
<proteinExistence type="predicted"/>
<comment type="caution">
    <text evidence="1">The sequence shown here is derived from an EMBL/GenBank/DDBJ whole genome shotgun (WGS) entry which is preliminary data.</text>
</comment>
<evidence type="ECO:0000313" key="2">
    <source>
        <dbReference type="Proteomes" id="UP001630127"/>
    </source>
</evidence>
<dbReference type="Proteomes" id="UP001630127">
    <property type="component" value="Unassembled WGS sequence"/>
</dbReference>
<dbReference type="EMBL" id="JBJUIK010000015">
    <property type="protein sequence ID" value="KAL3503497.1"/>
    <property type="molecule type" value="Genomic_DNA"/>
</dbReference>
<protein>
    <submittedName>
        <fullName evidence="1">Uncharacterized protein</fullName>
    </submittedName>
</protein>
<gene>
    <name evidence="1" type="ORF">ACH5RR_037946</name>
</gene>
<name>A0ABD2YAN5_9GENT</name>
<sequence length="133" mass="15062">MASSPSTCAPRHSKLLNFLSFIYLERQDGNGILQCLNDSLAFILYKSRTFEQPSIHHEHYIDIWMMMEYAIKESGVKKYSIHPFSSSKLFAHGLLGVTIFFYSEVIMDTSFLAPSRINTAIRSANMTCAGIDV</sequence>
<evidence type="ECO:0000313" key="1">
    <source>
        <dbReference type="EMBL" id="KAL3503497.1"/>
    </source>
</evidence>
<reference evidence="1 2" key="1">
    <citation type="submission" date="2024-11" db="EMBL/GenBank/DDBJ databases">
        <title>A near-complete genome assembly of Cinchona calisaya.</title>
        <authorList>
            <person name="Lian D.C."/>
            <person name="Zhao X.W."/>
            <person name="Wei L."/>
        </authorList>
    </citation>
    <scope>NUCLEOTIDE SEQUENCE [LARGE SCALE GENOMIC DNA]</scope>
    <source>
        <tissue evidence="1">Nenye</tissue>
    </source>
</reference>
<keyword evidence="2" id="KW-1185">Reference proteome</keyword>